<dbReference type="AlphaFoldDB" id="A0A8J7I018"/>
<evidence type="ECO:0000313" key="2">
    <source>
        <dbReference type="Proteomes" id="UP000632766"/>
    </source>
</evidence>
<protein>
    <submittedName>
        <fullName evidence="1">Uncharacterized protein</fullName>
    </submittedName>
</protein>
<evidence type="ECO:0000313" key="1">
    <source>
        <dbReference type="EMBL" id="MBH8566765.1"/>
    </source>
</evidence>
<keyword evidence="2" id="KW-1185">Reference proteome</keyword>
<sequence length="147" mass="16954">MTTDNYPQPDPTWIYYQVWQQVTTAHAELEKLMQYMTQCEDASVITDDEIDQSLDKVSLAMLQAGEALPLRQEPQQENKLKDSTGLTLVEPYLLRVSQILSDEQIEVVKSRWNIKNVYTEEGNTFFELGRDMGQTHLPTVAEWLGGW</sequence>
<dbReference type="RefSeq" id="WP_198128497.1">
    <property type="nucleotide sequence ID" value="NZ_JAECZC010000102.1"/>
</dbReference>
<reference evidence="1 2" key="1">
    <citation type="journal article" date="2021" name="Int. J. Syst. Evol. Microbiol.">
        <title>Amazonocrinis nigriterrae gen. nov., sp. nov., Atlanticothrix silvestris gen. nov., sp. nov. and Dendronalium phyllosphericum gen. nov., sp. nov., nostocacean cyanobacteria from Brazilian environments.</title>
        <authorList>
            <person name="Alvarenga D.O."/>
            <person name="Andreote A.P.D."/>
            <person name="Branco L.H.Z."/>
            <person name="Delbaje E."/>
            <person name="Cruz R.B."/>
            <person name="Varani A.M."/>
            <person name="Fiore M.F."/>
        </authorList>
    </citation>
    <scope>NUCLEOTIDE SEQUENCE [LARGE SCALE GENOMIC DNA]</scope>
    <source>
        <strain evidence="1 2">CENA67</strain>
    </source>
</reference>
<proteinExistence type="predicted"/>
<accession>A0A8J7I018</accession>
<comment type="caution">
    <text evidence="1">The sequence shown here is derived from an EMBL/GenBank/DDBJ whole genome shotgun (WGS) entry which is preliminary data.</text>
</comment>
<dbReference type="Proteomes" id="UP000632766">
    <property type="component" value="Unassembled WGS sequence"/>
</dbReference>
<gene>
    <name evidence="1" type="ORF">I8748_32215</name>
</gene>
<name>A0A8J7I018_9NOST</name>
<organism evidence="1 2">
    <name type="scientific">Amazonocrinis nigriterrae CENA67</name>
    <dbReference type="NCBI Taxonomy" id="2794033"/>
    <lineage>
        <taxon>Bacteria</taxon>
        <taxon>Bacillati</taxon>
        <taxon>Cyanobacteriota</taxon>
        <taxon>Cyanophyceae</taxon>
        <taxon>Nostocales</taxon>
        <taxon>Nostocaceae</taxon>
        <taxon>Amazonocrinis</taxon>
        <taxon>Amazonocrinis nigriterrae</taxon>
    </lineage>
</organism>
<dbReference type="EMBL" id="JAECZC010000102">
    <property type="protein sequence ID" value="MBH8566765.1"/>
    <property type="molecule type" value="Genomic_DNA"/>
</dbReference>